<accession>A0ABW4RZX0</accession>
<feature type="region of interest" description="Disordered" evidence="1">
    <location>
        <begin position="27"/>
        <end position="70"/>
    </location>
</feature>
<evidence type="ECO:0000256" key="1">
    <source>
        <dbReference type="SAM" id="MobiDB-lite"/>
    </source>
</evidence>
<organism evidence="2 3">
    <name type="scientific">Luteococcus peritonei</name>
    <dbReference type="NCBI Taxonomy" id="88874"/>
    <lineage>
        <taxon>Bacteria</taxon>
        <taxon>Bacillati</taxon>
        <taxon>Actinomycetota</taxon>
        <taxon>Actinomycetes</taxon>
        <taxon>Propionibacteriales</taxon>
        <taxon>Propionibacteriaceae</taxon>
        <taxon>Luteococcus</taxon>
    </lineage>
</organism>
<comment type="caution">
    <text evidence="2">The sequence shown here is derived from an EMBL/GenBank/DDBJ whole genome shotgun (WGS) entry which is preliminary data.</text>
</comment>
<dbReference type="Gene3D" id="3.40.1000.10">
    <property type="entry name" value="Mog1/PsbP, alpha/beta/alpha sandwich"/>
    <property type="match status" value="1"/>
</dbReference>
<protein>
    <recommendedName>
        <fullName evidence="4">Lipoprotein</fullName>
    </recommendedName>
</protein>
<dbReference type="EMBL" id="JBHUFZ010000028">
    <property type="protein sequence ID" value="MFD1890988.1"/>
    <property type="molecule type" value="Genomic_DNA"/>
</dbReference>
<name>A0ABW4RZX0_9ACTN</name>
<dbReference type="PROSITE" id="PS51257">
    <property type="entry name" value="PROKAR_LIPOPROTEIN"/>
    <property type="match status" value="1"/>
</dbReference>
<evidence type="ECO:0000313" key="2">
    <source>
        <dbReference type="EMBL" id="MFD1890988.1"/>
    </source>
</evidence>
<dbReference type="RefSeq" id="WP_343874372.1">
    <property type="nucleotide sequence ID" value="NZ_BAAAIX010000026.1"/>
</dbReference>
<feature type="compositionally biased region" description="Low complexity" evidence="1">
    <location>
        <begin position="35"/>
        <end position="70"/>
    </location>
</feature>
<keyword evidence="3" id="KW-1185">Reference proteome</keyword>
<reference evidence="3" key="1">
    <citation type="journal article" date="2019" name="Int. J. Syst. Evol. Microbiol.">
        <title>The Global Catalogue of Microorganisms (GCM) 10K type strain sequencing project: providing services to taxonomists for standard genome sequencing and annotation.</title>
        <authorList>
            <consortium name="The Broad Institute Genomics Platform"/>
            <consortium name="The Broad Institute Genome Sequencing Center for Infectious Disease"/>
            <person name="Wu L."/>
            <person name="Ma J."/>
        </authorList>
    </citation>
    <scope>NUCLEOTIDE SEQUENCE [LARGE SCALE GENOMIC DNA]</scope>
    <source>
        <strain evidence="3">CAIM 431</strain>
    </source>
</reference>
<proteinExistence type="predicted"/>
<evidence type="ECO:0008006" key="4">
    <source>
        <dbReference type="Google" id="ProtNLM"/>
    </source>
</evidence>
<dbReference type="Proteomes" id="UP001597326">
    <property type="component" value="Unassembled WGS sequence"/>
</dbReference>
<evidence type="ECO:0000313" key="3">
    <source>
        <dbReference type="Proteomes" id="UP001597326"/>
    </source>
</evidence>
<gene>
    <name evidence="2" type="ORF">ACFSCS_12460</name>
</gene>
<sequence>MTKTSLTSIVRLPVVAVGIAALALTGCGGSDKTESSSTSTSTSTSSPSMAASSEASSTSSSTESASPAASDSASAVASDSASAVATTPAASSSAAAGGKNVWATTPATGTTIKGSGYTYVVPKGWKDARKQAGANAAKMDTVVANFGDTDGFAANINVIKTGIADLAKDPEAFDKMREQLEAQGGTGIKELPATTLQGAPAVRYKVTMQGNSAEQWLVSQGKETYVLTFSDGKNSTDPLMTKTFGPIVSSWKWTA</sequence>